<organism evidence="4 5">
    <name type="scientific">Tateyamaria omphalii</name>
    <dbReference type="NCBI Taxonomy" id="299262"/>
    <lineage>
        <taxon>Bacteria</taxon>
        <taxon>Pseudomonadati</taxon>
        <taxon>Pseudomonadota</taxon>
        <taxon>Alphaproteobacteria</taxon>
        <taxon>Rhodobacterales</taxon>
        <taxon>Roseobacteraceae</taxon>
        <taxon>Tateyamaria</taxon>
    </lineage>
</organism>
<dbReference type="STRING" id="299262.BWR18_10090"/>
<dbReference type="EMBL" id="CP019312">
    <property type="protein sequence ID" value="APX11988.1"/>
    <property type="molecule type" value="Genomic_DNA"/>
</dbReference>
<proteinExistence type="inferred from homology"/>
<dbReference type="KEGG" id="tom:BWR18_10090"/>
<feature type="domain" description="Tail sheath protein C-terminal" evidence="3">
    <location>
        <begin position="1015"/>
        <end position="1122"/>
    </location>
</feature>
<gene>
    <name evidence="4" type="ORF">BWR18_10090</name>
</gene>
<evidence type="ECO:0000256" key="1">
    <source>
        <dbReference type="ARBA" id="ARBA00008005"/>
    </source>
</evidence>
<dbReference type="OrthoDB" id="9767864at2"/>
<protein>
    <recommendedName>
        <fullName evidence="6">Phage tail protein</fullName>
    </recommendedName>
</protein>
<dbReference type="Proteomes" id="UP000186336">
    <property type="component" value="Chromosome"/>
</dbReference>
<dbReference type="PANTHER" id="PTHR35861">
    <property type="match status" value="1"/>
</dbReference>
<dbReference type="PANTHER" id="PTHR35861:SF1">
    <property type="entry name" value="PHAGE TAIL SHEATH PROTEIN"/>
    <property type="match status" value="1"/>
</dbReference>
<evidence type="ECO:0000313" key="4">
    <source>
        <dbReference type="EMBL" id="APX11988.1"/>
    </source>
</evidence>
<dbReference type="InterPro" id="IPR035089">
    <property type="entry name" value="Phage_sheath_subtilisin"/>
</dbReference>
<comment type="similarity">
    <text evidence="1">Belongs to the myoviridae tail sheath protein family.</text>
</comment>
<dbReference type="InterPro" id="IPR020287">
    <property type="entry name" value="Tail_sheath_C"/>
</dbReference>
<keyword evidence="5" id="KW-1185">Reference proteome</keyword>
<name>A0A1P8MVD1_9RHOB</name>
<evidence type="ECO:0000313" key="5">
    <source>
        <dbReference type="Proteomes" id="UP000186336"/>
    </source>
</evidence>
<dbReference type="Pfam" id="PF04984">
    <property type="entry name" value="Phage_sheath_1"/>
    <property type="match status" value="1"/>
</dbReference>
<dbReference type="InterPro" id="IPR052042">
    <property type="entry name" value="Tail_sheath_structural"/>
</dbReference>
<accession>A0A1P8MVD1</accession>
<dbReference type="Gene3D" id="3.40.50.11780">
    <property type="match status" value="2"/>
</dbReference>
<dbReference type="RefSeq" id="WP_076627939.1">
    <property type="nucleotide sequence ID" value="NZ_CP019312.1"/>
</dbReference>
<evidence type="ECO:0000259" key="2">
    <source>
        <dbReference type="Pfam" id="PF04984"/>
    </source>
</evidence>
<reference evidence="4 5" key="1">
    <citation type="submission" date="2017-01" db="EMBL/GenBank/DDBJ databases">
        <title>Complete genome of Tateyamaria omphalii DOK1-4 isolated from seawater in Dokdo.</title>
        <authorList>
            <person name="Kim J.H."/>
            <person name="Chi W.-J."/>
        </authorList>
    </citation>
    <scope>NUCLEOTIDE SEQUENCE [LARGE SCALE GENOMIC DNA]</scope>
    <source>
        <strain evidence="4 5">DOK1-4</strain>
    </source>
</reference>
<evidence type="ECO:0000259" key="3">
    <source>
        <dbReference type="Pfam" id="PF17482"/>
    </source>
</evidence>
<sequence length="1129" mass="119950">MPEYLSPAVYVEEVSGGVRPIEGVSTSTGGMVGVTERGPENVPVLCTSIGDYRRIFGDRLNLRDFVDPTGVAHGHTFDAVKAFFENRGRRNFVVRVASPAATRAERGLFDRGGPAPAETFLLRAAPQDSGTAINTPLVYGLQSAPALAVNDIIRVGNGSRSEYREITALGAEIHVALNAPLSRAHAAGMAVDEVDYTVDTNAYVAGTFALDQAVNAGALTVDVTAPGALADAGTLLSLPGDALIEIGNPLRSEFRFATAAEDLGSGVVRLTLADALAMDHDAGVDANAIELIAPNLSQVLGTAAGAGESLIYLDTLAGGFPTAGGEKLVVLEPGTPNVEVRRIGALGEMTFNLPAYADYGAGTRFDLVTLNDDRDVVGGAQRVFTATTVAGLAVGMEISVDGNPAVVIDAIDPDINQITTRTDALPANPVGGEPIVAAPKTLTADVDAGTVVLPLDNRLGLAPDDVIRIGTGATTEFATIAAVMGNRGVAPDAGSVILSAPLARDHAAGTQVSWQSPPVIDPTRQPAFVLADAEVGARVAYASDARTYTAPEIVMVNGPGGATYFHSLSNVDVTLTGIELTLDAALELSHDLGADLARREEMIRVVALDRGAWGNRLRVAVRDAETPLVQANLTSSSALNPLIELSNYTGVEPGTVLEYFDPATGAMVGDLSKVVRVDRAAGEVELAAVPDPAVTGAATPLSVRSREFEIIVNLLQEPDPAVPSRNNRVQDSETFLVSMDPRHSMYIHTVIGTTWVPGAADDDDGNPLRPWDLRSEGGSDYIRVRDVGAGNIAVTHTTRLGPEPLQDVLVNGLTQEAMLALATGTDATGVMSPAMYQGIDSNEPRVRTGIHALQNEQTISIVAVPGQTSFAVQQALINHCERDRYRFAILDGPPPPNDTLVDVQLLRQQFDTNYAAMYHSWVTIPDPLPGNLAAIQQIALPPSGHVMGVYARTDNDRGVHKAPANEPVNGITGLSRTLNQREHDILNPFPININVIRDFRRTNRGIRVWGARCITSDSQFKYVNVRRLFIFVSESIERGLQYAVFEPNAEPLWAQVTRSVRSFLTVVWRNGALEGTSAEQAFFVRCDRTTMTQTDIDEGRLIMLVGIAPVKPAEFVIVRISQKTATAPQ</sequence>
<dbReference type="Pfam" id="PF17482">
    <property type="entry name" value="Phage_sheath_1C"/>
    <property type="match status" value="1"/>
</dbReference>
<feature type="domain" description="Tail sheath protein subtilisin-like" evidence="2">
    <location>
        <begin position="859"/>
        <end position="1013"/>
    </location>
</feature>
<evidence type="ECO:0008006" key="6">
    <source>
        <dbReference type="Google" id="ProtNLM"/>
    </source>
</evidence>
<dbReference type="AlphaFoldDB" id="A0A1P8MVD1"/>